<dbReference type="SUPFAM" id="SSF52540">
    <property type="entry name" value="P-loop containing nucleoside triphosphate hydrolases"/>
    <property type="match status" value="1"/>
</dbReference>
<keyword evidence="2" id="KW-0547">Nucleotide-binding</keyword>
<feature type="domain" description="NadR/Ttd14 AAA" evidence="1">
    <location>
        <begin position="12"/>
        <end position="162"/>
    </location>
</feature>
<sequence>MKQRGSSMKRVISLQGGMAAGKTTLAKRLERAICDAWVIYEDPSALVQKRKELALDLQKEKDFIVNQRMFIEHEVERFRRLPDAKIIYDRGPEDIECYTLHYPLSIGKEWDIEGHLKAELKELRSCRSDAILYLDAQTNTLLARKEGDATRSRGSFAQAMRMLPYEKEWFSNLPATTVFPVDALDVETVEARVLPFIADLWKD</sequence>
<accession>A0A3M8CTX9</accession>
<name>A0A3M8CTX9_9BACL</name>
<dbReference type="Pfam" id="PF13521">
    <property type="entry name" value="AAA_28"/>
    <property type="match status" value="1"/>
</dbReference>
<dbReference type="Gene3D" id="3.40.50.300">
    <property type="entry name" value="P-loop containing nucleotide triphosphate hydrolases"/>
    <property type="match status" value="1"/>
</dbReference>
<dbReference type="CDD" id="cd02019">
    <property type="entry name" value="NK"/>
    <property type="match status" value="1"/>
</dbReference>
<evidence type="ECO:0000259" key="1">
    <source>
        <dbReference type="Pfam" id="PF13521"/>
    </source>
</evidence>
<keyword evidence="3" id="KW-1185">Reference proteome</keyword>
<organism evidence="2 3">
    <name type="scientific">Brevibacillus nitrificans</name>
    <dbReference type="NCBI Taxonomy" id="651560"/>
    <lineage>
        <taxon>Bacteria</taxon>
        <taxon>Bacillati</taxon>
        <taxon>Bacillota</taxon>
        <taxon>Bacilli</taxon>
        <taxon>Bacillales</taxon>
        <taxon>Paenibacillaceae</taxon>
        <taxon>Brevibacillus</taxon>
    </lineage>
</organism>
<keyword evidence="2" id="KW-0067">ATP-binding</keyword>
<dbReference type="InterPro" id="IPR038727">
    <property type="entry name" value="NadR/Ttd14_AAA_dom"/>
</dbReference>
<dbReference type="GO" id="GO:0005524">
    <property type="term" value="F:ATP binding"/>
    <property type="evidence" value="ECO:0007669"/>
    <property type="project" value="UniProtKB-KW"/>
</dbReference>
<gene>
    <name evidence="2" type="ORF">EDM59_29180</name>
</gene>
<evidence type="ECO:0000313" key="2">
    <source>
        <dbReference type="EMBL" id="RNB78717.1"/>
    </source>
</evidence>
<protein>
    <submittedName>
        <fullName evidence="2">ATP-binding protein</fullName>
    </submittedName>
</protein>
<dbReference type="AlphaFoldDB" id="A0A3M8CTX9"/>
<dbReference type="InterPro" id="IPR027417">
    <property type="entry name" value="P-loop_NTPase"/>
</dbReference>
<evidence type="ECO:0000313" key="3">
    <source>
        <dbReference type="Proteomes" id="UP000269573"/>
    </source>
</evidence>
<dbReference type="Proteomes" id="UP000269573">
    <property type="component" value="Unassembled WGS sequence"/>
</dbReference>
<comment type="caution">
    <text evidence="2">The sequence shown here is derived from an EMBL/GenBank/DDBJ whole genome shotgun (WGS) entry which is preliminary data.</text>
</comment>
<dbReference type="EMBL" id="RHHU01000024">
    <property type="protein sequence ID" value="RNB78717.1"/>
    <property type="molecule type" value="Genomic_DNA"/>
</dbReference>
<proteinExistence type="predicted"/>
<reference evidence="2 3" key="1">
    <citation type="submission" date="2018-10" db="EMBL/GenBank/DDBJ databases">
        <title>Phylogenomics of Brevibacillus.</title>
        <authorList>
            <person name="Dunlap C."/>
        </authorList>
    </citation>
    <scope>NUCLEOTIDE SEQUENCE [LARGE SCALE GENOMIC DNA]</scope>
    <source>
        <strain evidence="2 3">JCM 15774</strain>
    </source>
</reference>